<dbReference type="Pfam" id="PF07687">
    <property type="entry name" value="M20_dimer"/>
    <property type="match status" value="1"/>
</dbReference>
<dbReference type="PANTHER" id="PTHR11014:SF63">
    <property type="entry name" value="METALLOPEPTIDASE, PUTATIVE (AFU_ORTHOLOGUE AFUA_6G09600)-RELATED"/>
    <property type="match status" value="1"/>
</dbReference>
<evidence type="ECO:0000259" key="1">
    <source>
        <dbReference type="Pfam" id="PF07687"/>
    </source>
</evidence>
<dbReference type="InterPro" id="IPR017439">
    <property type="entry name" value="Amidohydrolase"/>
</dbReference>
<evidence type="ECO:0000313" key="3">
    <source>
        <dbReference type="Proteomes" id="UP001180840"/>
    </source>
</evidence>
<accession>A0ABU1ZUQ1</accession>
<dbReference type="Proteomes" id="UP001180840">
    <property type="component" value="Unassembled WGS sequence"/>
</dbReference>
<dbReference type="Gene3D" id="3.40.630.10">
    <property type="entry name" value="Zn peptidases"/>
    <property type="match status" value="1"/>
</dbReference>
<dbReference type="RefSeq" id="WP_310169009.1">
    <property type="nucleotide sequence ID" value="NZ_CP047654.1"/>
</dbReference>
<dbReference type="EMBL" id="JAVDXZ010000001">
    <property type="protein sequence ID" value="MDR7328658.1"/>
    <property type="molecule type" value="Genomic_DNA"/>
</dbReference>
<dbReference type="PANTHER" id="PTHR11014">
    <property type="entry name" value="PEPTIDASE M20 FAMILY MEMBER"/>
    <property type="match status" value="1"/>
</dbReference>
<dbReference type="GO" id="GO:0047980">
    <property type="term" value="F:hippurate hydrolase activity"/>
    <property type="evidence" value="ECO:0007669"/>
    <property type="project" value="UniProtKB-EC"/>
</dbReference>
<dbReference type="SUPFAM" id="SSF53187">
    <property type="entry name" value="Zn-dependent exopeptidases"/>
    <property type="match status" value="1"/>
</dbReference>
<dbReference type="InterPro" id="IPR002933">
    <property type="entry name" value="Peptidase_M20"/>
</dbReference>
<dbReference type="InterPro" id="IPR036264">
    <property type="entry name" value="Bact_exopeptidase_dim_dom"/>
</dbReference>
<reference evidence="2" key="1">
    <citation type="submission" date="2023-07" db="EMBL/GenBank/DDBJ databases">
        <title>Sequencing the genomes of 1000 actinobacteria strains.</title>
        <authorList>
            <person name="Klenk H.-P."/>
        </authorList>
    </citation>
    <scope>NUCLEOTIDE SEQUENCE</scope>
    <source>
        <strain evidence="2">DSM 107476</strain>
    </source>
</reference>
<gene>
    <name evidence="2" type="ORF">J2S39_000334</name>
</gene>
<organism evidence="2 3">
    <name type="scientific">Corynebacterium guangdongense</name>
    <dbReference type="NCBI Taxonomy" id="1783348"/>
    <lineage>
        <taxon>Bacteria</taxon>
        <taxon>Bacillati</taxon>
        <taxon>Actinomycetota</taxon>
        <taxon>Actinomycetes</taxon>
        <taxon>Mycobacteriales</taxon>
        <taxon>Corynebacteriaceae</taxon>
        <taxon>Corynebacterium</taxon>
    </lineage>
</organism>
<dbReference type="EC" id="3.5.1.32" evidence="2"/>
<dbReference type="InterPro" id="IPR011650">
    <property type="entry name" value="Peptidase_M20_dimer"/>
</dbReference>
<evidence type="ECO:0000313" key="2">
    <source>
        <dbReference type="EMBL" id="MDR7328658.1"/>
    </source>
</evidence>
<sequence>MITLPTLFDSLAPYLEATREERVTLYKWFHQHPELSMQEARTKARIMEELSAVADVDVVDVGAGVVALLRNGEGTTVAMRADFDALPVREDTGVDYASTATQVSDRTGQDVPVAHMCGHDMHTTWLLSVVKYLATHRELWSGTFEAVFQPAEETAEGGKDMVAAGITGKVPVPDVMLGQHVMGVVPLAHVATRTGPSFSQASTVKVTVRGVGSHGSMPEKGVDPIVLTASIIMQLQTIVSREISALEPAVVSVGTIHGGTKSNVIPEEVVFELNTRCYSQEVEDRIHSSIERIVTSQSLAVGAREPSFDYSDRFPLLNNDERVTERVTESFTALLGEDRVGEFDPFLGSEDFPDIPNAFGTPYCFWVLGGFPDPATAPGNHSPQFLPQLHPTLEAGAEAVVAAVSPWLALD</sequence>
<keyword evidence="3" id="KW-1185">Reference proteome</keyword>
<dbReference type="PIRSF" id="PIRSF005962">
    <property type="entry name" value="Pept_M20D_amidohydro"/>
    <property type="match status" value="1"/>
</dbReference>
<dbReference type="Gene3D" id="3.30.70.360">
    <property type="match status" value="1"/>
</dbReference>
<name>A0ABU1ZUQ1_9CORY</name>
<dbReference type="Pfam" id="PF01546">
    <property type="entry name" value="Peptidase_M20"/>
    <property type="match status" value="1"/>
</dbReference>
<feature type="domain" description="Peptidase M20 dimerisation" evidence="1">
    <location>
        <begin position="202"/>
        <end position="297"/>
    </location>
</feature>
<comment type="caution">
    <text evidence="2">The sequence shown here is derived from an EMBL/GenBank/DDBJ whole genome shotgun (WGS) entry which is preliminary data.</text>
</comment>
<protein>
    <submittedName>
        <fullName evidence="2">Hippurate hydrolase</fullName>
        <ecNumber evidence="2">3.5.1.32</ecNumber>
    </submittedName>
</protein>
<proteinExistence type="predicted"/>
<dbReference type="NCBIfam" id="TIGR01891">
    <property type="entry name" value="amidohydrolases"/>
    <property type="match status" value="1"/>
</dbReference>
<dbReference type="SUPFAM" id="SSF55031">
    <property type="entry name" value="Bacterial exopeptidase dimerisation domain"/>
    <property type="match status" value="1"/>
</dbReference>
<keyword evidence="2" id="KW-0378">Hydrolase</keyword>